<accession>A0AA40VVF2</accession>
<dbReference type="AlphaFoldDB" id="A0AA40VVF2"/>
<evidence type="ECO:0000313" key="1">
    <source>
        <dbReference type="EMBL" id="MBD6621021.1"/>
    </source>
</evidence>
<name>A0AA40VVF2_9NOST</name>
<keyword evidence="2" id="KW-1185">Reference proteome</keyword>
<organism evidence="1 2">
    <name type="scientific">Komarekiella delphini-convector SJRDD-AB1</name>
    <dbReference type="NCBI Taxonomy" id="2593771"/>
    <lineage>
        <taxon>Bacteria</taxon>
        <taxon>Bacillati</taxon>
        <taxon>Cyanobacteriota</taxon>
        <taxon>Cyanophyceae</taxon>
        <taxon>Nostocales</taxon>
        <taxon>Nostocaceae</taxon>
        <taxon>Komarekiella</taxon>
        <taxon>Komarekiella delphini-convector</taxon>
    </lineage>
</organism>
<comment type="caution">
    <text evidence="1">The sequence shown here is derived from an EMBL/GenBank/DDBJ whole genome shotgun (WGS) entry which is preliminary data.</text>
</comment>
<gene>
    <name evidence="1" type="ORF">FNW02_36180</name>
</gene>
<reference evidence="1" key="1">
    <citation type="submission" date="2019-07" db="EMBL/GenBank/DDBJ databases">
        <title>Toxilogical consequences of a new and cryptic species of cyanobacteria (Komarekiella delphini-convector) recovered from the epidermis of a bottlenose dolphin and 1500 ft. in the air.</title>
        <authorList>
            <person name="Brown A.O."/>
            <person name="Dvorak P."/>
            <person name="Villanueva C.D."/>
            <person name="Foss A.J."/>
            <person name="Garvey A.D."/>
            <person name="Gibson Q.A."/>
            <person name="Johansen J.R."/>
            <person name="Casamatta D.A."/>
        </authorList>
    </citation>
    <scope>NUCLEOTIDE SEQUENCE</scope>
    <source>
        <strain evidence="1">SJRDD-AB1</strain>
    </source>
</reference>
<protein>
    <submittedName>
        <fullName evidence="1">Uncharacterized protein</fullName>
    </submittedName>
</protein>
<evidence type="ECO:0000313" key="2">
    <source>
        <dbReference type="Proteomes" id="UP001165986"/>
    </source>
</evidence>
<dbReference type="EMBL" id="VJXY01000103">
    <property type="protein sequence ID" value="MBD6621021.1"/>
    <property type="molecule type" value="Genomic_DNA"/>
</dbReference>
<dbReference type="RefSeq" id="WP_191762342.1">
    <property type="nucleotide sequence ID" value="NZ_VJXY01000103.1"/>
</dbReference>
<proteinExistence type="predicted"/>
<dbReference type="Proteomes" id="UP001165986">
    <property type="component" value="Unassembled WGS sequence"/>
</dbReference>
<sequence length="246" mass="27812">MGLDAQRNLYMTYPAIEAILNYRENSAREKLASKKLKALYQNNSQLVKTSVRIVNKPNGFKIPDNGKVNAVPYGGFLQLVNFEVIQQNPVAINLVVAGLGDSLRSLAYSHFGIAISDEQRNQWLSTRHDGKMVRRDLTDAIKSYLERHKECSDNYRIFIYVNATDAMYRAVFGMTAKQMEEMLGCTRHESRDYLDSRSLNRINNAEAACVAQIDNRDVEPMQAVKNVVDFLCLTPSQPVSKIEVVA</sequence>